<feature type="compositionally biased region" description="Acidic residues" evidence="3">
    <location>
        <begin position="209"/>
        <end position="281"/>
    </location>
</feature>
<feature type="compositionally biased region" description="Acidic residues" evidence="3">
    <location>
        <begin position="291"/>
        <end position="302"/>
    </location>
</feature>
<dbReference type="InterPro" id="IPR009071">
    <property type="entry name" value="HMG_box_dom"/>
</dbReference>
<evidence type="ECO:0000256" key="2">
    <source>
        <dbReference type="PROSITE-ProRule" id="PRU00267"/>
    </source>
</evidence>
<reference evidence="5" key="1">
    <citation type="journal article" date="2021" name="Open Biol.">
        <title>Shared evolutionary footprints suggest mitochondrial oxidative damage underlies multiple complex I losses in fungi.</title>
        <authorList>
            <person name="Schikora-Tamarit M.A."/>
            <person name="Marcet-Houben M."/>
            <person name="Nosek J."/>
            <person name="Gabaldon T."/>
        </authorList>
    </citation>
    <scope>NUCLEOTIDE SEQUENCE</scope>
    <source>
        <strain evidence="5">CBS2887</strain>
    </source>
</reference>
<dbReference type="OrthoDB" id="10070927at2759"/>
<comment type="caution">
    <text evidence="5">The sequence shown here is derived from an EMBL/GenBank/DDBJ whole genome shotgun (WGS) entry which is preliminary data.</text>
</comment>
<keyword evidence="1 2" id="KW-0238">DNA-binding</keyword>
<dbReference type="Pfam" id="PF00505">
    <property type="entry name" value="HMG_box"/>
    <property type="match status" value="1"/>
</dbReference>
<organism evidence="5 6">
    <name type="scientific">Wickerhamomyces pijperi</name>
    <name type="common">Yeast</name>
    <name type="synonym">Pichia pijperi</name>
    <dbReference type="NCBI Taxonomy" id="599730"/>
    <lineage>
        <taxon>Eukaryota</taxon>
        <taxon>Fungi</taxon>
        <taxon>Dikarya</taxon>
        <taxon>Ascomycota</taxon>
        <taxon>Saccharomycotina</taxon>
        <taxon>Saccharomycetes</taxon>
        <taxon>Phaffomycetales</taxon>
        <taxon>Wickerhamomycetaceae</taxon>
        <taxon>Wickerhamomyces</taxon>
    </lineage>
</organism>
<feature type="compositionally biased region" description="Low complexity" evidence="3">
    <location>
        <begin position="88"/>
        <end position="97"/>
    </location>
</feature>
<reference evidence="5" key="2">
    <citation type="submission" date="2021-01" db="EMBL/GenBank/DDBJ databases">
        <authorList>
            <person name="Schikora-Tamarit M.A."/>
        </authorList>
    </citation>
    <scope>NUCLEOTIDE SEQUENCE</scope>
    <source>
        <strain evidence="5">CBS2887</strain>
    </source>
</reference>
<dbReference type="AlphaFoldDB" id="A0A9P8TM22"/>
<feature type="region of interest" description="Disordered" evidence="3">
    <location>
        <begin position="188"/>
        <end position="302"/>
    </location>
</feature>
<dbReference type="SUPFAM" id="SSF47095">
    <property type="entry name" value="HMG-box"/>
    <property type="match status" value="1"/>
</dbReference>
<feature type="region of interest" description="Disordered" evidence="3">
    <location>
        <begin position="75"/>
        <end position="111"/>
    </location>
</feature>
<evidence type="ECO:0000256" key="1">
    <source>
        <dbReference type="ARBA" id="ARBA00023125"/>
    </source>
</evidence>
<dbReference type="Proteomes" id="UP000774326">
    <property type="component" value="Unassembled WGS sequence"/>
</dbReference>
<feature type="domain" description="HMG box" evidence="4">
    <location>
        <begin position="110"/>
        <end position="179"/>
    </location>
</feature>
<dbReference type="GO" id="GO:0005634">
    <property type="term" value="C:nucleus"/>
    <property type="evidence" value="ECO:0007669"/>
    <property type="project" value="UniProtKB-UniRule"/>
</dbReference>
<feature type="compositionally biased region" description="Basic and acidic residues" evidence="3">
    <location>
        <begin position="188"/>
        <end position="199"/>
    </location>
</feature>
<feature type="DNA-binding region" description="HMG box" evidence="2">
    <location>
        <begin position="110"/>
        <end position="179"/>
    </location>
</feature>
<keyword evidence="6" id="KW-1185">Reference proteome</keyword>
<accession>A0A9P8TM22</accession>
<dbReference type="Gene3D" id="1.10.30.10">
    <property type="entry name" value="High mobility group box domain"/>
    <property type="match status" value="1"/>
</dbReference>
<keyword evidence="2" id="KW-0539">Nucleus</keyword>
<name>A0A9P8TM22_WICPI</name>
<evidence type="ECO:0000313" key="6">
    <source>
        <dbReference type="Proteomes" id="UP000774326"/>
    </source>
</evidence>
<dbReference type="GO" id="GO:0003677">
    <property type="term" value="F:DNA binding"/>
    <property type="evidence" value="ECO:0007669"/>
    <property type="project" value="UniProtKB-UniRule"/>
</dbReference>
<evidence type="ECO:0000259" key="4">
    <source>
        <dbReference type="PROSITE" id="PS50118"/>
    </source>
</evidence>
<dbReference type="InterPro" id="IPR036910">
    <property type="entry name" value="HMG_box_dom_sf"/>
</dbReference>
<dbReference type="PANTHER" id="PTHR48112">
    <property type="entry name" value="HIGH MOBILITY GROUP PROTEIN DSP1"/>
    <property type="match status" value="1"/>
</dbReference>
<dbReference type="PROSITE" id="PS50118">
    <property type="entry name" value="HMG_BOX_2"/>
    <property type="match status" value="1"/>
</dbReference>
<sequence>MAPEKRANETLKQKLQKVEDTNKLAALAISRTKLSLNRLRVEYSILIESLESKCMAPNEELSDLSDLEVNDGKDITKKRKLNNGSGVGSSLSPSSEGTLASARERDPDLPKRPLNPYLIFCDMEKDNFKKKAESEGKSIDLSKTLGEAWKLLTDDDKKEYNSIYREEKKKYNEEMKLYEEKKRNEELAKSLMKSHDSNSKYESIMNEQIEGEETQEEEEEEEDHANNENENENEEEAESQEEELLDDGEIADEEAEDHDEPEPEPEQELDNDDEADDEEAVNGEGQNPEVEASEETESANEQ</sequence>
<feature type="compositionally biased region" description="Basic and acidic residues" evidence="3">
    <location>
        <begin position="102"/>
        <end position="111"/>
    </location>
</feature>
<protein>
    <recommendedName>
        <fullName evidence="4">HMG box domain-containing protein</fullName>
    </recommendedName>
</protein>
<gene>
    <name evidence="5" type="ORF">WICPIJ_005756</name>
</gene>
<proteinExistence type="predicted"/>
<evidence type="ECO:0000313" key="5">
    <source>
        <dbReference type="EMBL" id="KAH3683286.1"/>
    </source>
</evidence>
<dbReference type="SMART" id="SM00398">
    <property type="entry name" value="HMG"/>
    <property type="match status" value="1"/>
</dbReference>
<dbReference type="EMBL" id="JAEUBG010003196">
    <property type="protein sequence ID" value="KAH3683286.1"/>
    <property type="molecule type" value="Genomic_DNA"/>
</dbReference>
<evidence type="ECO:0000256" key="3">
    <source>
        <dbReference type="SAM" id="MobiDB-lite"/>
    </source>
</evidence>
<dbReference type="InterPro" id="IPR050342">
    <property type="entry name" value="HMGB"/>
</dbReference>